<sequence length="402" mass="44814">MNVSGFKCIFLARQAGSTDLEFLAHPGPLKPGRLDLERLTSPHCHTQTPRGVAHLAGVLHTFPSSCCDLKYEFNASGELRHIETQGPYVFNYYKNALERNSRRHRALGRLLERYVYALLERVCRLKRVYIPTDASAREPRSCFFMSEEAPTNPTLLVLLQDRGILRAGQWGQRTVIHDGLRHGTQITCIRMAFHWHWDVVVLNPNDNFSDLKLEEERDGLPAPPGPSSPSGVPGAGTPDGSRCLPKRCSGTPEEHTTYIWDHFISKSAARDVAFVCHGYGGLVFVELLSRRRGEVMGKVFAVALVDSGHHVGHQLGRDELLSAWIKQHCREWVTSPKRLDKPAGSVLKADCPTVSAGTEKPGLALSCSLRSIFKFFKTALKAKTVVFSRAPIVTRSSTKRKL</sequence>
<keyword evidence="4" id="KW-1185">Reference proteome</keyword>
<evidence type="ECO:0000313" key="3">
    <source>
        <dbReference type="Ensembl" id="ENSOANP00000011959.2"/>
    </source>
</evidence>
<dbReference type="GO" id="GO:0031048">
    <property type="term" value="P:regulatory ncRNA-mediated heterochromatin formation"/>
    <property type="evidence" value="ECO:0000318"/>
    <property type="project" value="GO_Central"/>
</dbReference>
<organism evidence="3 4">
    <name type="scientific">Ornithorhynchus anatinus</name>
    <name type="common">Duckbill platypus</name>
    <dbReference type="NCBI Taxonomy" id="9258"/>
    <lineage>
        <taxon>Eukaryota</taxon>
        <taxon>Metazoa</taxon>
        <taxon>Chordata</taxon>
        <taxon>Craniata</taxon>
        <taxon>Vertebrata</taxon>
        <taxon>Euteleostomi</taxon>
        <taxon>Mammalia</taxon>
        <taxon>Monotremata</taxon>
        <taxon>Ornithorhynchidae</taxon>
        <taxon>Ornithorhynchus</taxon>
    </lineage>
</organism>
<accession>F6PPK5</accession>
<dbReference type="PANTHER" id="PTHR21357">
    <property type="entry name" value="FAM172 FAMILY PROTEIN HOMOLOG CG10038"/>
    <property type="match status" value="1"/>
</dbReference>
<feature type="compositionally biased region" description="Low complexity" evidence="1">
    <location>
        <begin position="228"/>
        <end position="238"/>
    </location>
</feature>
<dbReference type="InterPro" id="IPR048263">
    <property type="entry name" value="Arb2"/>
</dbReference>
<dbReference type="FunCoup" id="F6PPK5">
    <property type="interactions" value="194"/>
</dbReference>
<evidence type="ECO:0000259" key="2">
    <source>
        <dbReference type="Pfam" id="PF22749"/>
    </source>
</evidence>
<dbReference type="Bgee" id="ENSOANG00000007509">
    <property type="expression patterns" value="Expressed in ovary and 5 other cell types or tissues"/>
</dbReference>
<reference evidence="3" key="3">
    <citation type="submission" date="2025-09" db="UniProtKB">
        <authorList>
            <consortium name="Ensembl"/>
        </authorList>
    </citation>
    <scope>IDENTIFICATION</scope>
    <source>
        <strain evidence="3">Glennie</strain>
    </source>
</reference>
<dbReference type="PANTHER" id="PTHR21357:SF2">
    <property type="entry name" value="PROTEIN FAM172B-RELATED"/>
    <property type="match status" value="1"/>
</dbReference>
<feature type="region of interest" description="Disordered" evidence="1">
    <location>
        <begin position="216"/>
        <end position="249"/>
    </location>
</feature>
<name>F6PPK5_ORNAN</name>
<dbReference type="Pfam" id="PF22749">
    <property type="entry name" value="Arb2"/>
    <property type="match status" value="1"/>
</dbReference>
<dbReference type="Proteomes" id="UP000002279">
    <property type="component" value="Chromosome 17"/>
</dbReference>
<reference evidence="3 4" key="1">
    <citation type="journal article" date="2008" name="Nature">
        <title>Genome analysis of the platypus reveals unique signatures of evolution.</title>
        <authorList>
            <person name="Warren W.C."/>
            <person name="Hillier L.W."/>
            <person name="Marshall Graves J.A."/>
            <person name="Birney E."/>
            <person name="Ponting C.P."/>
            <person name="Grutzner F."/>
            <person name="Belov K."/>
            <person name="Miller W."/>
            <person name="Clarke L."/>
            <person name="Chinwalla A.T."/>
            <person name="Yang S.P."/>
            <person name="Heger A."/>
            <person name="Locke D.P."/>
            <person name="Miethke P."/>
            <person name="Waters P.D."/>
            <person name="Veyrunes F."/>
            <person name="Fulton L."/>
            <person name="Fulton B."/>
            <person name="Graves T."/>
            <person name="Wallis J."/>
            <person name="Puente X.S."/>
            <person name="Lopez-Otin C."/>
            <person name="Ordonez G.R."/>
            <person name="Eichler E.E."/>
            <person name="Chen L."/>
            <person name="Cheng Z."/>
            <person name="Deakin J.E."/>
            <person name="Alsop A."/>
            <person name="Thompson K."/>
            <person name="Kirby P."/>
            <person name="Papenfuss A.T."/>
            <person name="Wakefield M.J."/>
            <person name="Olender T."/>
            <person name="Lancet D."/>
            <person name="Huttley G.A."/>
            <person name="Smit A.F."/>
            <person name="Pask A."/>
            <person name="Temple-Smith P."/>
            <person name="Batzer M.A."/>
            <person name="Walker J.A."/>
            <person name="Konkel M.K."/>
            <person name="Harris R.S."/>
            <person name="Whittington C.M."/>
            <person name="Wong E.S."/>
            <person name="Gemmell N.J."/>
            <person name="Buschiazzo E."/>
            <person name="Vargas Jentzsch I.M."/>
            <person name="Merkel A."/>
            <person name="Schmitz J."/>
            <person name="Zemann A."/>
            <person name="Churakov G."/>
            <person name="Kriegs J.O."/>
            <person name="Brosius J."/>
            <person name="Murchison E.P."/>
            <person name="Sachidanandam R."/>
            <person name="Smith C."/>
            <person name="Hannon G.J."/>
            <person name="Tsend-Ayush E."/>
            <person name="McMillan D."/>
            <person name="Attenborough R."/>
            <person name="Rens W."/>
            <person name="Ferguson-Smith M."/>
            <person name="Lefevre C.M."/>
            <person name="Sharp J.A."/>
            <person name="Nicholas K.R."/>
            <person name="Ray D.A."/>
            <person name="Kube M."/>
            <person name="Reinhardt R."/>
            <person name="Pringle T.H."/>
            <person name="Taylor J."/>
            <person name="Jones R.C."/>
            <person name="Nixon B."/>
            <person name="Dacheux J.L."/>
            <person name="Niwa H."/>
            <person name="Sekita Y."/>
            <person name="Huang X."/>
            <person name="Stark A."/>
            <person name="Kheradpour P."/>
            <person name="Kellis M."/>
            <person name="Flicek P."/>
            <person name="Chen Y."/>
            <person name="Webber C."/>
            <person name="Hardison R."/>
            <person name="Nelson J."/>
            <person name="Hallsworth-Pepin K."/>
            <person name="Delehaunty K."/>
            <person name="Markovic C."/>
            <person name="Minx P."/>
            <person name="Feng Y."/>
            <person name="Kremitzki C."/>
            <person name="Mitreva M."/>
            <person name="Glasscock J."/>
            <person name="Wylie T."/>
            <person name="Wohldmann P."/>
            <person name="Thiru P."/>
            <person name="Nhan M.N."/>
            <person name="Pohl C.S."/>
            <person name="Smith S.M."/>
            <person name="Hou S."/>
            <person name="Nefedov M."/>
            <person name="de Jong P.J."/>
            <person name="Renfree M.B."/>
            <person name="Mardis E.R."/>
            <person name="Wilson R.K."/>
        </authorList>
    </citation>
    <scope>NUCLEOTIDE SEQUENCE [LARGE SCALE GENOMIC DNA]</scope>
    <source>
        <strain evidence="3 4">Glennie</strain>
    </source>
</reference>
<evidence type="ECO:0000313" key="4">
    <source>
        <dbReference type="Proteomes" id="UP000002279"/>
    </source>
</evidence>
<dbReference type="STRING" id="9258.ENSOANP00000011959"/>
<proteinExistence type="predicted"/>
<dbReference type="AlphaFoldDB" id="F6PPK5"/>
<dbReference type="HOGENOM" id="CLU_048484_2_1_1"/>
<dbReference type="InParanoid" id="F6PPK5"/>
<feature type="domain" description="Arb2" evidence="2">
    <location>
        <begin position="62"/>
        <end position="337"/>
    </location>
</feature>
<dbReference type="OMA" id="QWSQQAI"/>
<dbReference type="GeneTree" id="ENSGT00530000063907"/>
<reference evidence="3" key="2">
    <citation type="submission" date="2025-08" db="UniProtKB">
        <authorList>
            <consortium name="Ensembl"/>
        </authorList>
    </citation>
    <scope>IDENTIFICATION</scope>
    <source>
        <strain evidence="3">Glennie</strain>
    </source>
</reference>
<evidence type="ECO:0000256" key="1">
    <source>
        <dbReference type="SAM" id="MobiDB-lite"/>
    </source>
</evidence>
<dbReference type="Ensembl" id="ENSOANT00000011961.2">
    <property type="protein sequence ID" value="ENSOANP00000011959.2"/>
    <property type="gene ID" value="ENSOANG00000007509.2"/>
</dbReference>
<dbReference type="GO" id="GO:0005634">
    <property type="term" value="C:nucleus"/>
    <property type="evidence" value="ECO:0000318"/>
    <property type="project" value="GO_Central"/>
</dbReference>
<protein>
    <recommendedName>
        <fullName evidence="2">Arb2 domain-containing protein</fullName>
    </recommendedName>
</protein>
<dbReference type="eggNOG" id="KOG3967">
    <property type="taxonomic scope" value="Eukaryota"/>
</dbReference>
<dbReference type="InterPro" id="IPR053858">
    <property type="entry name" value="Arb2_dom"/>
</dbReference>